<comment type="caution">
    <text evidence="2">The sequence shown here is derived from an EMBL/GenBank/DDBJ whole genome shotgun (WGS) entry which is preliminary data.</text>
</comment>
<dbReference type="SMART" id="SM00260">
    <property type="entry name" value="CheW"/>
    <property type="match status" value="1"/>
</dbReference>
<dbReference type="EMBL" id="SPMZ01000004">
    <property type="protein sequence ID" value="NMQ17973.1"/>
    <property type="molecule type" value="Genomic_DNA"/>
</dbReference>
<dbReference type="Pfam" id="PF01584">
    <property type="entry name" value="CheW"/>
    <property type="match status" value="1"/>
</dbReference>
<dbReference type="SUPFAM" id="SSF50341">
    <property type="entry name" value="CheW-like"/>
    <property type="match status" value="1"/>
</dbReference>
<sequence>MGGLAATERRRARYGFWIGDLGLLIDQDTTSEVLERWVIYPLPNVPAWFLGLINLRGNLVPIFDVKQFLQLEEGTREKRWLLILDQGEGTVGFFIDGLPQPVSTHQALPRLPPLPAVLRAHIAGGYTQDDQTWLGFEHRSFFRVLGGQVAGIS</sequence>
<organism evidence="2 3">
    <name type="scientific">Candidatus Competibacter phosphatis</name>
    <dbReference type="NCBI Taxonomy" id="221280"/>
    <lineage>
        <taxon>Bacteria</taxon>
        <taxon>Pseudomonadati</taxon>
        <taxon>Pseudomonadota</taxon>
        <taxon>Gammaproteobacteria</taxon>
        <taxon>Candidatus Competibacteraceae</taxon>
        <taxon>Candidatus Competibacter</taxon>
    </lineage>
</organism>
<accession>A0ABX1TIG3</accession>
<dbReference type="PROSITE" id="PS50851">
    <property type="entry name" value="CHEW"/>
    <property type="match status" value="1"/>
</dbReference>
<dbReference type="Proteomes" id="UP000760480">
    <property type="component" value="Unassembled WGS sequence"/>
</dbReference>
<dbReference type="InterPro" id="IPR002545">
    <property type="entry name" value="CheW-lke_dom"/>
</dbReference>
<dbReference type="InterPro" id="IPR036061">
    <property type="entry name" value="CheW-like_dom_sf"/>
</dbReference>
<protein>
    <recommendedName>
        <fullName evidence="1">CheW-like domain-containing protein</fullName>
    </recommendedName>
</protein>
<keyword evidence="3" id="KW-1185">Reference proteome</keyword>
<proteinExistence type="predicted"/>
<evidence type="ECO:0000259" key="1">
    <source>
        <dbReference type="PROSITE" id="PS50851"/>
    </source>
</evidence>
<evidence type="ECO:0000313" key="2">
    <source>
        <dbReference type="EMBL" id="NMQ17973.1"/>
    </source>
</evidence>
<gene>
    <name evidence="2" type="ORF">E4P82_01420</name>
</gene>
<evidence type="ECO:0000313" key="3">
    <source>
        <dbReference type="Proteomes" id="UP000760480"/>
    </source>
</evidence>
<name>A0ABX1TIG3_9GAMM</name>
<reference evidence="2 3" key="1">
    <citation type="submission" date="2019-03" db="EMBL/GenBank/DDBJ databases">
        <title>Metabolic reconstructions from genomes of highly enriched 'Candidatus Accumulibacter' and 'Candidatus Competibacter' bioreactor populations.</title>
        <authorList>
            <person name="Annavajhala M.K."/>
            <person name="Welles L."/>
            <person name="Abbas B."/>
            <person name="Sorokin D."/>
            <person name="Park H."/>
            <person name="Van Loosdrecht M."/>
            <person name="Chandran K."/>
        </authorList>
    </citation>
    <scope>NUCLEOTIDE SEQUENCE [LARGE SCALE GENOMIC DNA]</scope>
    <source>
        <strain evidence="2 3">SBR_G</strain>
    </source>
</reference>
<dbReference type="InterPro" id="IPR039315">
    <property type="entry name" value="CheW"/>
</dbReference>
<feature type="domain" description="CheW-like" evidence="1">
    <location>
        <begin position="10"/>
        <end position="147"/>
    </location>
</feature>
<dbReference type="Gene3D" id="2.40.50.180">
    <property type="entry name" value="CheA-289, Domain 4"/>
    <property type="match status" value="1"/>
</dbReference>
<dbReference type="PANTHER" id="PTHR22617:SF43">
    <property type="entry name" value="PROTEIN PILI"/>
    <property type="match status" value="1"/>
</dbReference>
<dbReference type="PANTHER" id="PTHR22617">
    <property type="entry name" value="CHEMOTAXIS SENSOR HISTIDINE KINASE-RELATED"/>
    <property type="match status" value="1"/>
</dbReference>